<sequence length="110" mass="12565">MSKPNQSTKIKNLNPQEQNGTYGFHRRGSREAIVAAPETIPPSVDLGRISWSREISCRSSCLLRTAREGKGGGWKKEEEEAQQDWDASLKAQSSRPHRRCSYLFFFLFHP</sequence>
<feature type="region of interest" description="Disordered" evidence="1">
    <location>
        <begin position="1"/>
        <end position="23"/>
    </location>
</feature>
<reference evidence="2 3" key="1">
    <citation type="journal article" date="2014" name="Agronomy (Basel)">
        <title>A Draft Genome Sequence for Ensete ventricosum, the Drought-Tolerant Tree Against Hunger.</title>
        <authorList>
            <person name="Harrison J."/>
            <person name="Moore K.A."/>
            <person name="Paszkiewicz K."/>
            <person name="Jones T."/>
            <person name="Grant M."/>
            <person name="Ambacheew D."/>
            <person name="Muzemil S."/>
            <person name="Studholme D.J."/>
        </authorList>
    </citation>
    <scope>NUCLEOTIDE SEQUENCE [LARGE SCALE GENOMIC DNA]</scope>
</reference>
<feature type="compositionally biased region" description="Polar residues" evidence="1">
    <location>
        <begin position="1"/>
        <end position="21"/>
    </location>
</feature>
<evidence type="ECO:0000313" key="2">
    <source>
        <dbReference type="EMBL" id="RRT51867.1"/>
    </source>
</evidence>
<dbReference type="Proteomes" id="UP000287651">
    <property type="component" value="Unassembled WGS sequence"/>
</dbReference>
<name>A0A426YJM9_ENSVE</name>
<dbReference type="EMBL" id="AMZH03011991">
    <property type="protein sequence ID" value="RRT51867.1"/>
    <property type="molecule type" value="Genomic_DNA"/>
</dbReference>
<organism evidence="2 3">
    <name type="scientific">Ensete ventricosum</name>
    <name type="common">Abyssinian banana</name>
    <name type="synonym">Musa ensete</name>
    <dbReference type="NCBI Taxonomy" id="4639"/>
    <lineage>
        <taxon>Eukaryota</taxon>
        <taxon>Viridiplantae</taxon>
        <taxon>Streptophyta</taxon>
        <taxon>Embryophyta</taxon>
        <taxon>Tracheophyta</taxon>
        <taxon>Spermatophyta</taxon>
        <taxon>Magnoliopsida</taxon>
        <taxon>Liliopsida</taxon>
        <taxon>Zingiberales</taxon>
        <taxon>Musaceae</taxon>
        <taxon>Ensete</taxon>
    </lineage>
</organism>
<dbReference type="AlphaFoldDB" id="A0A426YJM9"/>
<gene>
    <name evidence="2" type="ORF">B296_00022186</name>
</gene>
<evidence type="ECO:0000256" key="1">
    <source>
        <dbReference type="SAM" id="MobiDB-lite"/>
    </source>
</evidence>
<comment type="caution">
    <text evidence="2">The sequence shown here is derived from an EMBL/GenBank/DDBJ whole genome shotgun (WGS) entry which is preliminary data.</text>
</comment>
<accession>A0A426YJM9</accession>
<evidence type="ECO:0000313" key="3">
    <source>
        <dbReference type="Proteomes" id="UP000287651"/>
    </source>
</evidence>
<protein>
    <submittedName>
        <fullName evidence="2">Uncharacterized protein</fullName>
    </submittedName>
</protein>
<proteinExistence type="predicted"/>